<gene>
    <name evidence="1" type="ORF">TNCT_643241</name>
</gene>
<sequence>MPMKDNDIEPGQSGSAAIHRSLKLLEGDLLEPHIKDKYVNFYKDLDHSHSELKRSQDTLLHSSPCCDSP</sequence>
<evidence type="ECO:0000313" key="2">
    <source>
        <dbReference type="Proteomes" id="UP000887116"/>
    </source>
</evidence>
<organism evidence="1 2">
    <name type="scientific">Trichonephila clavata</name>
    <name type="common">Joro spider</name>
    <name type="synonym">Nephila clavata</name>
    <dbReference type="NCBI Taxonomy" id="2740835"/>
    <lineage>
        <taxon>Eukaryota</taxon>
        <taxon>Metazoa</taxon>
        <taxon>Ecdysozoa</taxon>
        <taxon>Arthropoda</taxon>
        <taxon>Chelicerata</taxon>
        <taxon>Arachnida</taxon>
        <taxon>Araneae</taxon>
        <taxon>Araneomorphae</taxon>
        <taxon>Entelegynae</taxon>
        <taxon>Araneoidea</taxon>
        <taxon>Nephilidae</taxon>
        <taxon>Trichonephila</taxon>
    </lineage>
</organism>
<dbReference type="OrthoDB" id="8052806at2759"/>
<protein>
    <submittedName>
        <fullName evidence="1">Uncharacterized protein</fullName>
    </submittedName>
</protein>
<accession>A0A8X6LTF8</accession>
<evidence type="ECO:0000313" key="1">
    <source>
        <dbReference type="EMBL" id="GFR21370.1"/>
    </source>
</evidence>
<dbReference type="EMBL" id="BMAO01008168">
    <property type="protein sequence ID" value="GFR21370.1"/>
    <property type="molecule type" value="Genomic_DNA"/>
</dbReference>
<dbReference type="Proteomes" id="UP000887116">
    <property type="component" value="Unassembled WGS sequence"/>
</dbReference>
<reference evidence="1" key="1">
    <citation type="submission" date="2020-07" db="EMBL/GenBank/DDBJ databases">
        <title>Multicomponent nature underlies the extraordinary mechanical properties of spider dragline silk.</title>
        <authorList>
            <person name="Kono N."/>
            <person name="Nakamura H."/>
            <person name="Mori M."/>
            <person name="Yoshida Y."/>
            <person name="Ohtoshi R."/>
            <person name="Malay A.D."/>
            <person name="Moran D.A.P."/>
            <person name="Tomita M."/>
            <person name="Numata K."/>
            <person name="Arakawa K."/>
        </authorList>
    </citation>
    <scope>NUCLEOTIDE SEQUENCE</scope>
</reference>
<proteinExistence type="predicted"/>
<keyword evidence="2" id="KW-1185">Reference proteome</keyword>
<name>A0A8X6LTF8_TRICU</name>
<comment type="caution">
    <text evidence="1">The sequence shown here is derived from an EMBL/GenBank/DDBJ whole genome shotgun (WGS) entry which is preliminary data.</text>
</comment>
<dbReference type="AlphaFoldDB" id="A0A8X6LTF8"/>